<dbReference type="AlphaFoldDB" id="A0AAP0EXV5"/>
<feature type="region of interest" description="Disordered" evidence="1">
    <location>
        <begin position="187"/>
        <end position="209"/>
    </location>
</feature>
<evidence type="ECO:0000313" key="2">
    <source>
        <dbReference type="EMBL" id="KAK9098837.1"/>
    </source>
</evidence>
<organism evidence="2 3">
    <name type="scientific">Stephania yunnanensis</name>
    <dbReference type="NCBI Taxonomy" id="152371"/>
    <lineage>
        <taxon>Eukaryota</taxon>
        <taxon>Viridiplantae</taxon>
        <taxon>Streptophyta</taxon>
        <taxon>Embryophyta</taxon>
        <taxon>Tracheophyta</taxon>
        <taxon>Spermatophyta</taxon>
        <taxon>Magnoliopsida</taxon>
        <taxon>Ranunculales</taxon>
        <taxon>Menispermaceae</taxon>
        <taxon>Menispermoideae</taxon>
        <taxon>Cissampelideae</taxon>
        <taxon>Stephania</taxon>
    </lineage>
</organism>
<gene>
    <name evidence="2" type="ORF">Syun_025882</name>
</gene>
<evidence type="ECO:0000313" key="3">
    <source>
        <dbReference type="Proteomes" id="UP001420932"/>
    </source>
</evidence>
<sequence>MAITKTVEAGKTPLLVVKAILEAPCSPCHLALSALTPSQVAPSLRAEGCWNVAAIRELRTDKMRFIGNFTFEERATSTVHPRVKPVVVVLIQTNPIMASGMSREERNEELGTIIFTNKPNTLRDVRGVVPLFITYLIRSFTSSSLFTVMTGLNGDKRKGSCKESLDANSGILDYNKNFKVHVSDTHREEPGERKWGNLPKGSWGSEIMN</sequence>
<dbReference type="EMBL" id="JBBNAF010000011">
    <property type="protein sequence ID" value="KAK9098837.1"/>
    <property type="molecule type" value="Genomic_DNA"/>
</dbReference>
<evidence type="ECO:0000256" key="1">
    <source>
        <dbReference type="SAM" id="MobiDB-lite"/>
    </source>
</evidence>
<accession>A0AAP0EXV5</accession>
<protein>
    <submittedName>
        <fullName evidence="2">Uncharacterized protein</fullName>
    </submittedName>
</protein>
<reference evidence="2 3" key="1">
    <citation type="submission" date="2024-01" db="EMBL/GenBank/DDBJ databases">
        <title>Genome assemblies of Stephania.</title>
        <authorList>
            <person name="Yang L."/>
        </authorList>
    </citation>
    <scope>NUCLEOTIDE SEQUENCE [LARGE SCALE GENOMIC DNA]</scope>
    <source>
        <strain evidence="2">YNDBR</strain>
        <tissue evidence="2">Leaf</tissue>
    </source>
</reference>
<keyword evidence="3" id="KW-1185">Reference proteome</keyword>
<dbReference type="Proteomes" id="UP001420932">
    <property type="component" value="Unassembled WGS sequence"/>
</dbReference>
<proteinExistence type="predicted"/>
<comment type="caution">
    <text evidence="2">The sequence shown here is derived from an EMBL/GenBank/DDBJ whole genome shotgun (WGS) entry which is preliminary data.</text>
</comment>
<name>A0AAP0EXV5_9MAGN</name>